<dbReference type="AlphaFoldDB" id="A0A2U1P0R9"/>
<dbReference type="PANTHER" id="PTHR11926:SF774">
    <property type="entry name" value="UDP-GLYCOSYLTRANSFERASE 85A1-RELATED"/>
    <property type="match status" value="1"/>
</dbReference>
<keyword evidence="2" id="KW-0786">Thiamine pyrophosphate</keyword>
<evidence type="ECO:0000256" key="2">
    <source>
        <dbReference type="ARBA" id="ARBA00023052"/>
    </source>
</evidence>
<protein>
    <submittedName>
        <fullName evidence="5">7-deoxyloganetin glucosyltransferase</fullName>
    </submittedName>
</protein>
<dbReference type="SUPFAM" id="SSF53756">
    <property type="entry name" value="UDP-Glycosyltransferase/glycogen phosphorylase"/>
    <property type="match status" value="1"/>
</dbReference>
<name>A0A2U1P0R9_ARTAN</name>
<dbReference type="InterPro" id="IPR058980">
    <property type="entry name" value="Glyco_transf_N"/>
</dbReference>
<keyword evidence="6" id="KW-1185">Reference proteome</keyword>
<organism evidence="5 6">
    <name type="scientific">Artemisia annua</name>
    <name type="common">Sweet wormwood</name>
    <dbReference type="NCBI Taxonomy" id="35608"/>
    <lineage>
        <taxon>Eukaryota</taxon>
        <taxon>Viridiplantae</taxon>
        <taxon>Streptophyta</taxon>
        <taxon>Embryophyta</taxon>
        <taxon>Tracheophyta</taxon>
        <taxon>Spermatophyta</taxon>
        <taxon>Magnoliopsida</taxon>
        <taxon>eudicotyledons</taxon>
        <taxon>Gunneridae</taxon>
        <taxon>Pentapetalae</taxon>
        <taxon>asterids</taxon>
        <taxon>campanulids</taxon>
        <taxon>Asterales</taxon>
        <taxon>Asteraceae</taxon>
        <taxon>Asteroideae</taxon>
        <taxon>Anthemideae</taxon>
        <taxon>Artemisiinae</taxon>
        <taxon>Artemisia</taxon>
    </lineage>
</organism>
<dbReference type="EMBL" id="PKPP01001872">
    <property type="protein sequence ID" value="PWA79317.1"/>
    <property type="molecule type" value="Genomic_DNA"/>
</dbReference>
<dbReference type="SUPFAM" id="SSF52467">
    <property type="entry name" value="DHS-like NAD/FAD-binding domain"/>
    <property type="match status" value="1"/>
</dbReference>
<evidence type="ECO:0000259" key="3">
    <source>
        <dbReference type="Pfam" id="PF00205"/>
    </source>
</evidence>
<comment type="caution">
    <text evidence="5">The sequence shown here is derived from an EMBL/GenBank/DDBJ whole genome shotgun (WGS) entry which is preliminary data.</text>
</comment>
<dbReference type="FunFam" id="3.40.50.2000:FF:000055">
    <property type="entry name" value="Glycosyltransferase"/>
    <property type="match status" value="1"/>
</dbReference>
<dbReference type="Gene3D" id="3.40.50.1220">
    <property type="entry name" value="TPP-binding domain"/>
    <property type="match status" value="1"/>
</dbReference>
<dbReference type="Gene3D" id="3.40.50.2000">
    <property type="entry name" value="Glycogen Phosphorylase B"/>
    <property type="match status" value="1"/>
</dbReference>
<dbReference type="Pfam" id="PF00205">
    <property type="entry name" value="TPP_enzyme_M"/>
    <property type="match status" value="1"/>
</dbReference>
<feature type="domain" description="Glycosyltransferase N-terminal" evidence="4">
    <location>
        <begin position="7"/>
        <end position="130"/>
    </location>
</feature>
<dbReference type="InterPro" id="IPR012000">
    <property type="entry name" value="Thiamin_PyroP_enz_cen_dom"/>
</dbReference>
<feature type="domain" description="Thiamine pyrophosphate enzyme central" evidence="3">
    <location>
        <begin position="278"/>
        <end position="370"/>
    </location>
</feature>
<proteinExistence type="inferred from homology"/>
<evidence type="ECO:0000256" key="1">
    <source>
        <dbReference type="ARBA" id="ARBA00009995"/>
    </source>
</evidence>
<dbReference type="GO" id="GO:0030976">
    <property type="term" value="F:thiamine pyrophosphate binding"/>
    <property type="evidence" value="ECO:0007669"/>
    <property type="project" value="InterPro"/>
</dbReference>
<reference evidence="5 6" key="1">
    <citation type="journal article" date="2018" name="Mol. Plant">
        <title>The genome of Artemisia annua provides insight into the evolution of Asteraceae family and artemisinin biosynthesis.</title>
        <authorList>
            <person name="Shen Q."/>
            <person name="Zhang L."/>
            <person name="Liao Z."/>
            <person name="Wang S."/>
            <person name="Yan T."/>
            <person name="Shi P."/>
            <person name="Liu M."/>
            <person name="Fu X."/>
            <person name="Pan Q."/>
            <person name="Wang Y."/>
            <person name="Lv Z."/>
            <person name="Lu X."/>
            <person name="Zhang F."/>
            <person name="Jiang W."/>
            <person name="Ma Y."/>
            <person name="Chen M."/>
            <person name="Hao X."/>
            <person name="Li L."/>
            <person name="Tang Y."/>
            <person name="Lv G."/>
            <person name="Zhou Y."/>
            <person name="Sun X."/>
            <person name="Brodelius P.E."/>
            <person name="Rose J.K.C."/>
            <person name="Tang K."/>
        </authorList>
    </citation>
    <scope>NUCLEOTIDE SEQUENCE [LARGE SCALE GENOMIC DNA]</scope>
    <source>
        <strain evidence="6">cv. Huhao1</strain>
        <tissue evidence="5">Leaf</tissue>
    </source>
</reference>
<keyword evidence="5" id="KW-0808">Transferase</keyword>
<evidence type="ECO:0000313" key="5">
    <source>
        <dbReference type="EMBL" id="PWA79317.1"/>
    </source>
</evidence>
<dbReference type="STRING" id="35608.A0A2U1P0R9"/>
<dbReference type="GO" id="GO:0000287">
    <property type="term" value="F:magnesium ion binding"/>
    <property type="evidence" value="ECO:0007669"/>
    <property type="project" value="InterPro"/>
</dbReference>
<accession>A0A2U1P0R9</accession>
<evidence type="ECO:0000259" key="4">
    <source>
        <dbReference type="Pfam" id="PF26168"/>
    </source>
</evidence>
<sequence length="380" mass="41614">MQKPHAVCIPFPAQGHINPMLKLAKILNSKGFHITYINTEFNHQRLLKSQGSDTLNRYLSFQFETIPDGLPPLENLDATQDLASLFKSSSENCLEPFKRLLAKLNATILPVTCIVSDGAMSFTLDAAEELGIPDVLFWTPSACGLLGYAHYITFKEKELIPLKGTPSFALLLALDPADLTNGYMDTIVDCIPSMKGMHLKDMPTLLRTTDPEDILINFLIRETSRSKKASAIVLKTFDELESDVLNELSSIYPRVYTIGPIHTIANSLVNKDLQLLAVEAAAEFLNKAVKPVIVGGPKLRTAHACQAILELADDSGYFLVVTPTSKGLVPECHPQFMGTYSGGVRTTFCAEIVESADVYVLAGPMFDDGSSGYSILLKKE</sequence>
<dbReference type="GO" id="GO:0080044">
    <property type="term" value="F:quercetin 7-O-glucosyltransferase activity"/>
    <property type="evidence" value="ECO:0007669"/>
    <property type="project" value="TreeGrafter"/>
</dbReference>
<dbReference type="PANTHER" id="PTHR11926">
    <property type="entry name" value="GLUCOSYL/GLUCURONOSYL TRANSFERASES"/>
    <property type="match status" value="1"/>
</dbReference>
<evidence type="ECO:0000313" key="6">
    <source>
        <dbReference type="Proteomes" id="UP000245207"/>
    </source>
</evidence>
<dbReference type="OrthoDB" id="5835829at2759"/>
<gene>
    <name evidence="5" type="ORF">CTI12_AA206650</name>
</gene>
<comment type="similarity">
    <text evidence="1">Belongs to the UDP-glycosyltransferase family.</text>
</comment>
<dbReference type="Proteomes" id="UP000245207">
    <property type="component" value="Unassembled WGS sequence"/>
</dbReference>
<dbReference type="InterPro" id="IPR029035">
    <property type="entry name" value="DHS-like_NAD/FAD-binding_dom"/>
</dbReference>
<dbReference type="GO" id="GO:0080043">
    <property type="term" value="F:quercetin 3-O-glucosyltransferase activity"/>
    <property type="evidence" value="ECO:0007669"/>
    <property type="project" value="TreeGrafter"/>
</dbReference>
<dbReference type="Pfam" id="PF26168">
    <property type="entry name" value="Glyco_transf_N"/>
    <property type="match status" value="1"/>
</dbReference>